<accession>V4RIK9</accession>
<dbReference type="Proteomes" id="UP000030687">
    <property type="component" value="Unassembled WGS sequence"/>
</dbReference>
<name>V4RIK9_CITCL</name>
<dbReference type="EMBL" id="KI537036">
    <property type="protein sequence ID" value="ESR33868.1"/>
    <property type="molecule type" value="Genomic_DNA"/>
</dbReference>
<keyword evidence="1" id="KW-0732">Signal</keyword>
<reference evidence="2 3" key="1">
    <citation type="submission" date="2013-10" db="EMBL/GenBank/DDBJ databases">
        <authorList>
            <consortium name="International Citrus Genome Consortium"/>
            <person name="Jenkins J."/>
            <person name="Schmutz J."/>
            <person name="Prochnik S."/>
            <person name="Rokhsar D."/>
            <person name="Gmitter F."/>
            <person name="Ollitrault P."/>
            <person name="Machado M."/>
            <person name="Talon M."/>
            <person name="Wincker P."/>
            <person name="Jaillon O."/>
            <person name="Morgante M."/>
        </authorList>
    </citation>
    <scope>NUCLEOTIDE SEQUENCE</scope>
    <source>
        <strain evidence="3">cv. Clemenules</strain>
    </source>
</reference>
<evidence type="ECO:0000313" key="2">
    <source>
        <dbReference type="EMBL" id="ESR33868.1"/>
    </source>
</evidence>
<keyword evidence="3" id="KW-1185">Reference proteome</keyword>
<organism evidence="2 3">
    <name type="scientific">Citrus clementina</name>
    <name type="common">Clementine</name>
    <name type="synonym">Citrus deliciosa x Citrus sinensis</name>
    <dbReference type="NCBI Taxonomy" id="85681"/>
    <lineage>
        <taxon>Eukaryota</taxon>
        <taxon>Viridiplantae</taxon>
        <taxon>Streptophyta</taxon>
        <taxon>Embryophyta</taxon>
        <taxon>Tracheophyta</taxon>
        <taxon>Spermatophyta</taxon>
        <taxon>Magnoliopsida</taxon>
        <taxon>eudicotyledons</taxon>
        <taxon>Gunneridae</taxon>
        <taxon>Pentapetalae</taxon>
        <taxon>rosids</taxon>
        <taxon>malvids</taxon>
        <taxon>Sapindales</taxon>
        <taxon>Rutaceae</taxon>
        <taxon>Aurantioideae</taxon>
        <taxon>Citrus</taxon>
    </lineage>
</organism>
<feature type="signal peptide" evidence="1">
    <location>
        <begin position="1"/>
        <end position="22"/>
    </location>
</feature>
<dbReference type="Gramene" id="ESR33868">
    <property type="protein sequence ID" value="ESR33868"/>
    <property type="gene ID" value="CICLE_v10006284mg"/>
</dbReference>
<proteinExistence type="predicted"/>
<sequence length="105" mass="12269">MANKNHFLSFGFLILYLHSLEQVLPLMMRMGKYVIWLKQLDLRLHTRRHPRNGNGYLQRIPGIFCRPGLLIVQPRDQTSMAQESAPARDEIITLFNKLTLSTFMV</sequence>
<gene>
    <name evidence="2" type="ORF">CICLE_v10006284mg</name>
</gene>
<evidence type="ECO:0000256" key="1">
    <source>
        <dbReference type="SAM" id="SignalP"/>
    </source>
</evidence>
<dbReference type="AlphaFoldDB" id="V4RIK9"/>
<protein>
    <submittedName>
        <fullName evidence="2">Uncharacterized protein</fullName>
    </submittedName>
</protein>
<feature type="chain" id="PRO_5004726790" evidence="1">
    <location>
        <begin position="23"/>
        <end position="105"/>
    </location>
</feature>
<dbReference type="InParanoid" id="V4RIK9"/>
<evidence type="ECO:0000313" key="3">
    <source>
        <dbReference type="Proteomes" id="UP000030687"/>
    </source>
</evidence>